<dbReference type="EMBL" id="HBUF01627717">
    <property type="protein sequence ID" value="CAG6782520.1"/>
    <property type="molecule type" value="Transcribed_RNA"/>
</dbReference>
<protein>
    <submittedName>
        <fullName evidence="1">Uncharacterized protein</fullName>
    </submittedName>
</protein>
<sequence length="112" mass="13556">MQQLLVSQQNLHRVPIHILNRQQKQHLALIQTLNQRERILRNVQDYCKISYLQLQRQQSSHQLKRKVMDMMPMINRMIQISSSLSTMSQKISLIMWIHIPYHVPILQNRRHL</sequence>
<dbReference type="EMBL" id="HBUF01627716">
    <property type="protein sequence ID" value="CAG6782519.1"/>
    <property type="molecule type" value="Transcribed_RNA"/>
</dbReference>
<reference evidence="1" key="1">
    <citation type="submission" date="2021-05" db="EMBL/GenBank/DDBJ databases">
        <authorList>
            <person name="Alioto T."/>
            <person name="Alioto T."/>
            <person name="Gomez Garrido J."/>
        </authorList>
    </citation>
    <scope>NUCLEOTIDE SEQUENCE</scope>
</reference>
<proteinExistence type="predicted"/>
<organism evidence="1">
    <name type="scientific">Cacopsylla melanoneura</name>
    <dbReference type="NCBI Taxonomy" id="428564"/>
    <lineage>
        <taxon>Eukaryota</taxon>
        <taxon>Metazoa</taxon>
        <taxon>Ecdysozoa</taxon>
        <taxon>Arthropoda</taxon>
        <taxon>Hexapoda</taxon>
        <taxon>Insecta</taxon>
        <taxon>Pterygota</taxon>
        <taxon>Neoptera</taxon>
        <taxon>Paraneoptera</taxon>
        <taxon>Hemiptera</taxon>
        <taxon>Sternorrhyncha</taxon>
        <taxon>Psylloidea</taxon>
        <taxon>Psyllidae</taxon>
        <taxon>Psyllinae</taxon>
        <taxon>Cacopsylla</taxon>
    </lineage>
</organism>
<name>A0A8D9FBM5_9HEMI</name>
<dbReference type="AlphaFoldDB" id="A0A8D9FBM5"/>
<dbReference type="EMBL" id="HBUF01399428">
    <property type="protein sequence ID" value="CAG6736476.1"/>
    <property type="molecule type" value="Transcribed_RNA"/>
</dbReference>
<accession>A0A8D9FBM5</accession>
<evidence type="ECO:0000313" key="1">
    <source>
        <dbReference type="EMBL" id="CAG6782520.1"/>
    </source>
</evidence>